<evidence type="ECO:0000256" key="1">
    <source>
        <dbReference type="ARBA" id="ARBA00022679"/>
    </source>
</evidence>
<evidence type="ECO:0000256" key="3">
    <source>
        <dbReference type="SAM" id="MobiDB-lite"/>
    </source>
</evidence>
<evidence type="ECO:0000259" key="4">
    <source>
        <dbReference type="PROSITE" id="PS51186"/>
    </source>
</evidence>
<sequence length="156" mass="16634">MESAPDTSDWLGSTGTDWHARALADPDQGHFVGIVDDQIVGFATLAGLEGSGPIELRRIVVRPDRRGMGHGRALLEAAVARIREVTPRRQIWLDVKRTNTRARALYESVGFVPAAGVPPFADADSVAELDLVVMVNGPDADPEGGPTGPTSRKLDA</sequence>
<keyword evidence="2" id="KW-0012">Acyltransferase</keyword>
<comment type="caution">
    <text evidence="5">The sequence shown here is derived from an EMBL/GenBank/DDBJ whole genome shotgun (WGS) entry which is preliminary data.</text>
</comment>
<dbReference type="InterPro" id="IPR016181">
    <property type="entry name" value="Acyl_CoA_acyltransferase"/>
</dbReference>
<dbReference type="InterPro" id="IPR000182">
    <property type="entry name" value="GNAT_dom"/>
</dbReference>
<dbReference type="PANTHER" id="PTHR43877">
    <property type="entry name" value="AMINOALKYLPHOSPHONATE N-ACETYLTRANSFERASE-RELATED-RELATED"/>
    <property type="match status" value="1"/>
</dbReference>
<dbReference type="CDD" id="cd04301">
    <property type="entry name" value="NAT_SF"/>
    <property type="match status" value="1"/>
</dbReference>
<keyword evidence="1" id="KW-0808">Transferase</keyword>
<dbReference type="EMBL" id="BAAAYN010000020">
    <property type="protein sequence ID" value="GAA3387980.1"/>
    <property type="molecule type" value="Genomic_DNA"/>
</dbReference>
<dbReference type="Pfam" id="PF00583">
    <property type="entry name" value="Acetyltransf_1"/>
    <property type="match status" value="1"/>
</dbReference>
<protein>
    <recommendedName>
        <fullName evidence="4">N-acetyltransferase domain-containing protein</fullName>
    </recommendedName>
</protein>
<evidence type="ECO:0000313" key="5">
    <source>
        <dbReference type="EMBL" id="GAA3387980.1"/>
    </source>
</evidence>
<organism evidence="5 6">
    <name type="scientific">Cryptosporangium minutisporangium</name>
    <dbReference type="NCBI Taxonomy" id="113569"/>
    <lineage>
        <taxon>Bacteria</taxon>
        <taxon>Bacillati</taxon>
        <taxon>Actinomycetota</taxon>
        <taxon>Actinomycetes</taxon>
        <taxon>Cryptosporangiales</taxon>
        <taxon>Cryptosporangiaceae</taxon>
        <taxon>Cryptosporangium</taxon>
    </lineage>
</organism>
<dbReference type="InterPro" id="IPR050832">
    <property type="entry name" value="Bact_Acetyltransf"/>
</dbReference>
<proteinExistence type="predicted"/>
<dbReference type="Proteomes" id="UP001501676">
    <property type="component" value="Unassembled WGS sequence"/>
</dbReference>
<dbReference type="SUPFAM" id="SSF55729">
    <property type="entry name" value="Acyl-CoA N-acyltransferases (Nat)"/>
    <property type="match status" value="1"/>
</dbReference>
<evidence type="ECO:0000313" key="6">
    <source>
        <dbReference type="Proteomes" id="UP001501676"/>
    </source>
</evidence>
<name>A0ABP6SXJ1_9ACTN</name>
<accession>A0ABP6SXJ1</accession>
<feature type="region of interest" description="Disordered" evidence="3">
    <location>
        <begin position="137"/>
        <end position="156"/>
    </location>
</feature>
<dbReference type="Gene3D" id="3.40.630.30">
    <property type="match status" value="1"/>
</dbReference>
<reference evidence="6" key="1">
    <citation type="journal article" date="2019" name="Int. J. Syst. Evol. Microbiol.">
        <title>The Global Catalogue of Microorganisms (GCM) 10K type strain sequencing project: providing services to taxonomists for standard genome sequencing and annotation.</title>
        <authorList>
            <consortium name="The Broad Institute Genomics Platform"/>
            <consortium name="The Broad Institute Genome Sequencing Center for Infectious Disease"/>
            <person name="Wu L."/>
            <person name="Ma J."/>
        </authorList>
    </citation>
    <scope>NUCLEOTIDE SEQUENCE [LARGE SCALE GENOMIC DNA]</scope>
    <source>
        <strain evidence="6">JCM 9458</strain>
    </source>
</reference>
<dbReference type="PROSITE" id="PS51186">
    <property type="entry name" value="GNAT"/>
    <property type="match status" value="1"/>
</dbReference>
<evidence type="ECO:0000256" key="2">
    <source>
        <dbReference type="ARBA" id="ARBA00023315"/>
    </source>
</evidence>
<feature type="domain" description="N-acetyltransferase" evidence="4">
    <location>
        <begin position="1"/>
        <end position="136"/>
    </location>
</feature>
<keyword evidence="6" id="KW-1185">Reference proteome</keyword>
<gene>
    <name evidence="5" type="ORF">GCM10020369_32450</name>
</gene>